<accession>A0A373FU20</accession>
<proteinExistence type="predicted"/>
<dbReference type="EMBL" id="QURR01000001">
    <property type="protein sequence ID" value="RGE46935.1"/>
    <property type="molecule type" value="Genomic_DNA"/>
</dbReference>
<comment type="caution">
    <text evidence="1">The sequence shown here is derived from an EMBL/GenBank/DDBJ whole genome shotgun (WGS) entry which is preliminary data.</text>
</comment>
<organism evidence="1 2">
    <name type="scientific">Comamonas testosteroni</name>
    <name type="common">Pseudomonas testosteroni</name>
    <dbReference type="NCBI Taxonomy" id="285"/>
    <lineage>
        <taxon>Bacteria</taxon>
        <taxon>Pseudomonadati</taxon>
        <taxon>Pseudomonadota</taxon>
        <taxon>Betaproteobacteria</taxon>
        <taxon>Burkholderiales</taxon>
        <taxon>Comamonadaceae</taxon>
        <taxon>Comamonas</taxon>
    </lineage>
</organism>
<evidence type="ECO:0000313" key="1">
    <source>
        <dbReference type="EMBL" id="RGE46935.1"/>
    </source>
</evidence>
<evidence type="ECO:0000313" key="2">
    <source>
        <dbReference type="Proteomes" id="UP000261948"/>
    </source>
</evidence>
<dbReference type="OrthoDB" id="6301537at2"/>
<name>A0A373FU20_COMTE</name>
<reference evidence="1 2" key="1">
    <citation type="submission" date="2018-08" db="EMBL/GenBank/DDBJ databases">
        <title>Comamonas testosteroni strain SWCO2.</title>
        <authorList>
            <person name="Jiang N."/>
            <person name="Zhang X.Z."/>
        </authorList>
    </citation>
    <scope>NUCLEOTIDE SEQUENCE [LARGE SCALE GENOMIC DNA]</scope>
    <source>
        <strain evidence="1 2">SWCO2</strain>
    </source>
</reference>
<dbReference type="AlphaFoldDB" id="A0A373FU20"/>
<dbReference type="Proteomes" id="UP000261948">
    <property type="component" value="Unassembled WGS sequence"/>
</dbReference>
<protein>
    <submittedName>
        <fullName evidence="1">Uncharacterized protein</fullName>
    </submittedName>
</protein>
<sequence>MAFDLMVGTGFRIKDRPCIIGAIEFDELPEISRLLKRVDSFFLHRISNVFDDQQFSVDEVAQALSHLLPLLTEAMPEAERAMLHKLIAVLAFAQQRQQTLFGVAD</sequence>
<keyword evidence="2" id="KW-1185">Reference proteome</keyword>
<gene>
    <name evidence="1" type="ORF">DZC30_00530</name>
</gene>